<dbReference type="Pfam" id="PF04075">
    <property type="entry name" value="F420H2_quin_red"/>
    <property type="match status" value="1"/>
</dbReference>
<sequence>MPVESGQRLRQLHTAIKLNTMAYLKPPWFVRKIINKVAMTTGVGNSQTLTVIRRVSKQPQQIPVVVPEVDGVKYLVSTRGEAEWVKNVRADPHVKLNGTAYVASEVPVEQRAPIIAAYRPLAGKVVEDYFKKLPDDADHPTFALSPG</sequence>
<comment type="caution">
    <text evidence="1">The sequence shown here is derived from an EMBL/GenBank/DDBJ whole genome shotgun (WGS) entry which is preliminary data.</text>
</comment>
<dbReference type="Gene3D" id="2.30.110.10">
    <property type="entry name" value="Electron Transport, Fmn-binding Protein, Chain A"/>
    <property type="match status" value="1"/>
</dbReference>
<dbReference type="EMBL" id="BLKS01000001">
    <property type="protein sequence ID" value="GFG52592.1"/>
    <property type="molecule type" value="Genomic_DNA"/>
</dbReference>
<organism evidence="1 2">
    <name type="scientific">Mycolicibacterium agri</name>
    <name type="common">Mycobacterium agri</name>
    <dbReference type="NCBI Taxonomy" id="36811"/>
    <lineage>
        <taxon>Bacteria</taxon>
        <taxon>Bacillati</taxon>
        <taxon>Actinomycetota</taxon>
        <taxon>Actinomycetes</taxon>
        <taxon>Mycobacteriales</taxon>
        <taxon>Mycobacteriaceae</taxon>
        <taxon>Mycolicibacterium</taxon>
    </lineage>
</organism>
<protein>
    <recommendedName>
        <fullName evidence="3">Nitroreductase family deazaflavin-dependent oxidoreductase</fullName>
    </recommendedName>
</protein>
<proteinExistence type="predicted"/>
<reference evidence="1 2" key="1">
    <citation type="journal article" date="2019" name="Emerg. Microbes Infect.">
        <title>Comprehensive subspecies identification of 175 nontuberculous mycobacteria species based on 7547 genomic profiles.</title>
        <authorList>
            <person name="Matsumoto Y."/>
            <person name="Kinjo T."/>
            <person name="Motooka D."/>
            <person name="Nabeya D."/>
            <person name="Jung N."/>
            <person name="Uechi K."/>
            <person name="Horii T."/>
            <person name="Iida T."/>
            <person name="Fujita J."/>
            <person name="Nakamura S."/>
        </authorList>
    </citation>
    <scope>NUCLEOTIDE SEQUENCE [LARGE SCALE GENOMIC DNA]</scope>
    <source>
        <strain evidence="1 2">JCM 6377</strain>
    </source>
</reference>
<dbReference type="Proteomes" id="UP000465302">
    <property type="component" value="Unassembled WGS sequence"/>
</dbReference>
<dbReference type="InterPro" id="IPR004378">
    <property type="entry name" value="F420H2_quin_Rdtase"/>
</dbReference>
<name>A0A7I9W4K3_MYCAG</name>
<evidence type="ECO:0000313" key="1">
    <source>
        <dbReference type="EMBL" id="GFG52592.1"/>
    </source>
</evidence>
<evidence type="ECO:0008006" key="3">
    <source>
        <dbReference type="Google" id="ProtNLM"/>
    </source>
</evidence>
<dbReference type="AlphaFoldDB" id="A0A7I9W4K3"/>
<accession>A0A7I9W4K3</accession>
<dbReference type="InterPro" id="IPR012349">
    <property type="entry name" value="Split_barrel_FMN-bd"/>
</dbReference>
<evidence type="ECO:0000313" key="2">
    <source>
        <dbReference type="Proteomes" id="UP000465302"/>
    </source>
</evidence>
<dbReference type="GO" id="GO:0016491">
    <property type="term" value="F:oxidoreductase activity"/>
    <property type="evidence" value="ECO:0007669"/>
    <property type="project" value="InterPro"/>
</dbReference>
<gene>
    <name evidence="1" type="ORF">MAGR_40330</name>
</gene>